<evidence type="ECO:0000313" key="8">
    <source>
        <dbReference type="Proteomes" id="UP001160148"/>
    </source>
</evidence>
<sequence>MGRKKIIIFKITDDRTRFVKFKKRNFGVMKKAYELSVLCD</sequence>
<evidence type="ECO:0000313" key="7">
    <source>
        <dbReference type="EMBL" id="CAI6353719.1"/>
    </source>
</evidence>
<evidence type="ECO:0000256" key="4">
    <source>
        <dbReference type="ARBA" id="ARBA00023163"/>
    </source>
</evidence>
<dbReference type="SMART" id="SM00432">
    <property type="entry name" value="MADS"/>
    <property type="match status" value="1"/>
</dbReference>
<dbReference type="SUPFAM" id="SSF55455">
    <property type="entry name" value="SRF-like"/>
    <property type="match status" value="1"/>
</dbReference>
<evidence type="ECO:0000256" key="2">
    <source>
        <dbReference type="ARBA" id="ARBA00023015"/>
    </source>
</evidence>
<dbReference type="GO" id="GO:0000978">
    <property type="term" value="F:RNA polymerase II cis-regulatory region sequence-specific DNA binding"/>
    <property type="evidence" value="ECO:0007669"/>
    <property type="project" value="TreeGrafter"/>
</dbReference>
<keyword evidence="8" id="KW-1185">Reference proteome</keyword>
<keyword evidence="2" id="KW-0805">Transcription regulation</keyword>
<keyword evidence="5" id="KW-0539">Nucleus</keyword>
<keyword evidence="3" id="KW-0238">DNA-binding</keyword>
<dbReference type="PANTHER" id="PTHR11945">
    <property type="entry name" value="MADS BOX PROTEIN"/>
    <property type="match status" value="1"/>
</dbReference>
<dbReference type="CDD" id="cd00120">
    <property type="entry name" value="MADS"/>
    <property type="match status" value="1"/>
</dbReference>
<dbReference type="GO" id="GO:0046983">
    <property type="term" value="F:protein dimerization activity"/>
    <property type="evidence" value="ECO:0007669"/>
    <property type="project" value="InterPro"/>
</dbReference>
<comment type="caution">
    <text evidence="7">The sequence shown here is derived from an EMBL/GenBank/DDBJ whole genome shotgun (WGS) entry which is preliminary data.</text>
</comment>
<feature type="domain" description="MADS-box" evidence="6">
    <location>
        <begin position="1"/>
        <end position="40"/>
    </location>
</feature>
<gene>
    <name evidence="7" type="ORF">MEUPH1_LOCUS9808</name>
</gene>
<dbReference type="GO" id="GO:0045944">
    <property type="term" value="P:positive regulation of transcription by RNA polymerase II"/>
    <property type="evidence" value="ECO:0007669"/>
    <property type="project" value="TreeGrafter"/>
</dbReference>
<keyword evidence="4" id="KW-0804">Transcription</keyword>
<accession>A0AAV0WCU8</accession>
<dbReference type="GO" id="GO:0000981">
    <property type="term" value="F:DNA-binding transcription factor activity, RNA polymerase II-specific"/>
    <property type="evidence" value="ECO:0007669"/>
    <property type="project" value="TreeGrafter"/>
</dbReference>
<dbReference type="GO" id="GO:0005634">
    <property type="term" value="C:nucleus"/>
    <property type="evidence" value="ECO:0007669"/>
    <property type="project" value="UniProtKB-SubCell"/>
</dbReference>
<evidence type="ECO:0000259" key="6">
    <source>
        <dbReference type="PROSITE" id="PS50066"/>
    </source>
</evidence>
<dbReference type="Pfam" id="PF00319">
    <property type="entry name" value="SRF-TF"/>
    <property type="match status" value="1"/>
</dbReference>
<dbReference type="PRINTS" id="PR00404">
    <property type="entry name" value="MADSDOMAIN"/>
</dbReference>
<protein>
    <recommendedName>
        <fullName evidence="6">MADS-box domain-containing protein</fullName>
    </recommendedName>
</protein>
<dbReference type="InterPro" id="IPR036879">
    <property type="entry name" value="TF_MADSbox_sf"/>
</dbReference>
<dbReference type="GO" id="GO:0030154">
    <property type="term" value="P:cell differentiation"/>
    <property type="evidence" value="ECO:0007669"/>
    <property type="project" value="TreeGrafter"/>
</dbReference>
<reference evidence="7 8" key="1">
    <citation type="submission" date="2023-01" db="EMBL/GenBank/DDBJ databases">
        <authorList>
            <person name="Whitehead M."/>
        </authorList>
    </citation>
    <scope>NUCLEOTIDE SEQUENCE [LARGE SCALE GENOMIC DNA]</scope>
</reference>
<dbReference type="GO" id="GO:0042826">
    <property type="term" value="F:histone deacetylase binding"/>
    <property type="evidence" value="ECO:0007669"/>
    <property type="project" value="TreeGrafter"/>
</dbReference>
<dbReference type="PANTHER" id="PTHR11945:SF534">
    <property type="entry name" value="MYOCYTE-SPECIFIC ENHANCER FACTOR 2"/>
    <property type="match status" value="1"/>
</dbReference>
<proteinExistence type="predicted"/>
<dbReference type="Proteomes" id="UP001160148">
    <property type="component" value="Unassembled WGS sequence"/>
</dbReference>
<dbReference type="PROSITE" id="PS50066">
    <property type="entry name" value="MADS_BOX_2"/>
    <property type="match status" value="1"/>
</dbReference>
<dbReference type="EMBL" id="CARXXK010000002">
    <property type="protein sequence ID" value="CAI6353719.1"/>
    <property type="molecule type" value="Genomic_DNA"/>
</dbReference>
<dbReference type="Gene3D" id="3.40.1810.10">
    <property type="entry name" value="Transcription factor, MADS-box"/>
    <property type="match status" value="1"/>
</dbReference>
<evidence type="ECO:0000256" key="5">
    <source>
        <dbReference type="ARBA" id="ARBA00023242"/>
    </source>
</evidence>
<comment type="subcellular location">
    <subcellularLocation>
        <location evidence="1">Nucleus</location>
    </subcellularLocation>
</comment>
<dbReference type="InterPro" id="IPR002100">
    <property type="entry name" value="TF_MADSbox"/>
</dbReference>
<evidence type="ECO:0000256" key="3">
    <source>
        <dbReference type="ARBA" id="ARBA00023125"/>
    </source>
</evidence>
<dbReference type="AlphaFoldDB" id="A0AAV0WCU8"/>
<evidence type="ECO:0000256" key="1">
    <source>
        <dbReference type="ARBA" id="ARBA00004123"/>
    </source>
</evidence>
<name>A0AAV0WCU8_9HEMI</name>
<organism evidence="7 8">
    <name type="scientific">Macrosiphum euphorbiae</name>
    <name type="common">potato aphid</name>
    <dbReference type="NCBI Taxonomy" id="13131"/>
    <lineage>
        <taxon>Eukaryota</taxon>
        <taxon>Metazoa</taxon>
        <taxon>Ecdysozoa</taxon>
        <taxon>Arthropoda</taxon>
        <taxon>Hexapoda</taxon>
        <taxon>Insecta</taxon>
        <taxon>Pterygota</taxon>
        <taxon>Neoptera</taxon>
        <taxon>Paraneoptera</taxon>
        <taxon>Hemiptera</taxon>
        <taxon>Sternorrhyncha</taxon>
        <taxon>Aphidomorpha</taxon>
        <taxon>Aphidoidea</taxon>
        <taxon>Aphididae</taxon>
        <taxon>Macrosiphini</taxon>
        <taxon>Macrosiphum</taxon>
    </lineage>
</organism>